<feature type="transmembrane region" description="Helical" evidence="1">
    <location>
        <begin position="12"/>
        <end position="32"/>
    </location>
</feature>
<evidence type="ECO:0000313" key="3">
    <source>
        <dbReference type="Proteomes" id="UP000070401"/>
    </source>
</evidence>
<feature type="non-terminal residue" evidence="2">
    <location>
        <position position="1"/>
    </location>
</feature>
<accession>A0A133P3V6</accession>
<keyword evidence="1" id="KW-1133">Transmembrane helix</keyword>
<dbReference type="AlphaFoldDB" id="A0A133P3V6"/>
<reference evidence="3" key="1">
    <citation type="submission" date="2016-01" db="EMBL/GenBank/DDBJ databases">
        <authorList>
            <person name="Mitreva M."/>
            <person name="Pepin K.H."/>
            <person name="Mihindukulasuriya K.A."/>
            <person name="Fulton R."/>
            <person name="Fronick C."/>
            <person name="O'Laughlin M."/>
            <person name="Miner T."/>
            <person name="Herter B."/>
            <person name="Rosa B.A."/>
            <person name="Cordes M."/>
            <person name="Tomlinson C."/>
            <person name="Wollam A."/>
            <person name="Palsikar V.B."/>
            <person name="Mardis E.R."/>
            <person name="Wilson R.K."/>
        </authorList>
    </citation>
    <scope>NUCLEOTIDE SEQUENCE [LARGE SCALE GENOMIC DNA]</scope>
    <source>
        <strain evidence="3">MJR7757B</strain>
    </source>
</reference>
<evidence type="ECO:0000256" key="1">
    <source>
        <dbReference type="SAM" id="Phobius"/>
    </source>
</evidence>
<keyword evidence="1" id="KW-0472">Membrane</keyword>
<dbReference type="PATRIC" id="fig|851.8.peg.824"/>
<dbReference type="Proteomes" id="UP000070401">
    <property type="component" value="Unassembled WGS sequence"/>
</dbReference>
<organism evidence="2 3">
    <name type="scientific">Fusobacterium nucleatum</name>
    <dbReference type="NCBI Taxonomy" id="851"/>
    <lineage>
        <taxon>Bacteria</taxon>
        <taxon>Fusobacteriati</taxon>
        <taxon>Fusobacteriota</taxon>
        <taxon>Fusobacteriia</taxon>
        <taxon>Fusobacteriales</taxon>
        <taxon>Fusobacteriaceae</taxon>
        <taxon>Fusobacterium</taxon>
    </lineage>
</organism>
<protein>
    <submittedName>
        <fullName evidence="2">Uncharacterized protein</fullName>
    </submittedName>
</protein>
<comment type="caution">
    <text evidence="2">The sequence shown here is derived from an EMBL/GenBank/DDBJ whole genome shotgun (WGS) entry which is preliminary data.</text>
</comment>
<dbReference type="EMBL" id="LRPY01000075">
    <property type="protein sequence ID" value="KXA23234.1"/>
    <property type="molecule type" value="Genomic_DNA"/>
</dbReference>
<name>A0A133P3V6_FUSNU</name>
<evidence type="ECO:0000313" key="2">
    <source>
        <dbReference type="EMBL" id="KXA23234.1"/>
    </source>
</evidence>
<keyword evidence="3" id="KW-1185">Reference proteome</keyword>
<sequence>RIASGLFYNKKIAPTGIGAILFCHSHIYSFYLRRLYHRIFFITML</sequence>
<keyword evidence="1" id="KW-0812">Transmembrane</keyword>
<proteinExistence type="predicted"/>
<gene>
    <name evidence="2" type="ORF">HMPREF3221_00819</name>
</gene>